<evidence type="ECO:0000256" key="1">
    <source>
        <dbReference type="SAM" id="MobiDB-lite"/>
    </source>
</evidence>
<dbReference type="Proteomes" id="UP000026961">
    <property type="component" value="Chromosome 2"/>
</dbReference>
<protein>
    <submittedName>
        <fullName evidence="2">Uncharacterized protein</fullName>
    </submittedName>
</protein>
<feature type="region of interest" description="Disordered" evidence="1">
    <location>
        <begin position="133"/>
        <end position="160"/>
    </location>
</feature>
<evidence type="ECO:0000313" key="2">
    <source>
        <dbReference type="EnsemblPlants" id="OGLUM02G00070.1"/>
    </source>
</evidence>
<sequence>MGSLGLERLVWRSMLGDVSKEELVYVQVQQKSSHGGDGGGEELELRDGARASEEELEPKYDVLVLLNIEVKNEVKLARADGGGEELELEDGTLGRRSRVKLGWWIGARAQGQRVGAAACWCLEVDVERGETRQRSRPGVARRHGTMGEFEVKTGHDYSGD</sequence>
<reference evidence="2" key="2">
    <citation type="submission" date="2018-05" db="EMBL/GenBank/DDBJ databases">
        <title>OgluRS3 (Oryza glumaepatula Reference Sequence Version 3).</title>
        <authorList>
            <person name="Zhang J."/>
            <person name="Kudrna D."/>
            <person name="Lee S."/>
            <person name="Talag J."/>
            <person name="Welchert J."/>
            <person name="Wing R.A."/>
        </authorList>
    </citation>
    <scope>NUCLEOTIDE SEQUENCE [LARGE SCALE GENOMIC DNA]</scope>
</reference>
<evidence type="ECO:0000313" key="3">
    <source>
        <dbReference type="Proteomes" id="UP000026961"/>
    </source>
</evidence>
<keyword evidence="3" id="KW-1185">Reference proteome</keyword>
<dbReference type="Gramene" id="OGLUM02G00070.1">
    <property type="protein sequence ID" value="OGLUM02G00070.1"/>
    <property type="gene ID" value="OGLUM02G00070"/>
</dbReference>
<name>A0A0D9YKX8_9ORYZ</name>
<accession>A0A0D9YKX8</accession>
<feature type="compositionally biased region" description="Basic and acidic residues" evidence="1">
    <location>
        <begin position="149"/>
        <end position="160"/>
    </location>
</feature>
<proteinExistence type="predicted"/>
<dbReference type="HOGENOM" id="CLU_1654878_0_0_1"/>
<dbReference type="EnsemblPlants" id="OGLUM02G00070.1">
    <property type="protein sequence ID" value="OGLUM02G00070.1"/>
    <property type="gene ID" value="OGLUM02G00070"/>
</dbReference>
<reference evidence="2" key="1">
    <citation type="submission" date="2015-04" db="UniProtKB">
        <authorList>
            <consortium name="EnsemblPlants"/>
        </authorList>
    </citation>
    <scope>IDENTIFICATION</scope>
</reference>
<organism evidence="2">
    <name type="scientific">Oryza glumipatula</name>
    <dbReference type="NCBI Taxonomy" id="40148"/>
    <lineage>
        <taxon>Eukaryota</taxon>
        <taxon>Viridiplantae</taxon>
        <taxon>Streptophyta</taxon>
        <taxon>Embryophyta</taxon>
        <taxon>Tracheophyta</taxon>
        <taxon>Spermatophyta</taxon>
        <taxon>Magnoliopsida</taxon>
        <taxon>Liliopsida</taxon>
        <taxon>Poales</taxon>
        <taxon>Poaceae</taxon>
        <taxon>BOP clade</taxon>
        <taxon>Oryzoideae</taxon>
        <taxon>Oryzeae</taxon>
        <taxon>Oryzinae</taxon>
        <taxon>Oryza</taxon>
    </lineage>
</organism>
<dbReference type="AlphaFoldDB" id="A0A0D9YKX8"/>